<dbReference type="InterPro" id="IPR052158">
    <property type="entry name" value="INH-QAR"/>
</dbReference>
<dbReference type="InterPro" id="IPR009057">
    <property type="entry name" value="Homeodomain-like_sf"/>
</dbReference>
<dbReference type="Pfam" id="PF12833">
    <property type="entry name" value="HTH_18"/>
    <property type="match status" value="1"/>
</dbReference>
<dbReference type="InterPro" id="IPR029062">
    <property type="entry name" value="Class_I_gatase-like"/>
</dbReference>
<evidence type="ECO:0000313" key="4">
    <source>
        <dbReference type="EMBL" id="MEE1672255.1"/>
    </source>
</evidence>
<dbReference type="Proteomes" id="UP001310248">
    <property type="component" value="Unassembled WGS sequence"/>
</dbReference>
<gene>
    <name evidence="4" type="ORF">SNR37_000022</name>
</gene>
<dbReference type="Gene3D" id="3.40.50.880">
    <property type="match status" value="1"/>
</dbReference>
<accession>A0ABU7FYQ7</accession>
<dbReference type="PROSITE" id="PS01124">
    <property type="entry name" value="HTH_ARAC_FAMILY_2"/>
    <property type="match status" value="1"/>
</dbReference>
<dbReference type="InterPro" id="IPR018060">
    <property type="entry name" value="HTH_AraC"/>
</dbReference>
<keyword evidence="5" id="KW-1185">Reference proteome</keyword>
<evidence type="ECO:0000313" key="5">
    <source>
        <dbReference type="Proteomes" id="UP001310248"/>
    </source>
</evidence>
<dbReference type="PANTHER" id="PTHR43130:SF11">
    <property type="entry name" value="TRANSCRIPTIONAL REGULATORY PROTEIN"/>
    <property type="match status" value="1"/>
</dbReference>
<dbReference type="RefSeq" id="WP_329773552.1">
    <property type="nucleotide sequence ID" value="NZ_JAYDYW010000001.1"/>
</dbReference>
<sequence length="340" mass="38284">MKAAILLMDNCFGTGINGILDALIAANYSLIKSGAMPLFEWELVSLDGNPVRPTNGLRIAADLDLASFIARPEQPDIWIIPGIYQSASNFEKVQTAMRQSEVMVPVLQRHVANNKMIVCMCTGAFLLAQADLLGKNPALMHWRNEHHFRRAFPHLTIDSQNTIAEYGNLLCSIGGSMAYEYLVLRLIERFAGHQTAINTAKLLMMDLNAPPAAPYRAHHYQPEHQDALVQQAQLYLQRNSCQDINMVGLAKELNISDRQLKRRFAAALDCSPLQYLQRLRVNQACGLLEATQLPSNKIVLEVGYQDESSFRRLFKKQMAMTMESYRQQFGIQHQQHMAVG</sequence>
<keyword evidence="1" id="KW-0805">Transcription regulation</keyword>
<evidence type="ECO:0000256" key="1">
    <source>
        <dbReference type="ARBA" id="ARBA00023015"/>
    </source>
</evidence>
<keyword evidence="2" id="KW-0804">Transcription</keyword>
<dbReference type="Pfam" id="PF01965">
    <property type="entry name" value="DJ-1_PfpI"/>
    <property type="match status" value="1"/>
</dbReference>
<comment type="caution">
    <text evidence="4">The sequence shown here is derived from an EMBL/GenBank/DDBJ whole genome shotgun (WGS) entry which is preliminary data.</text>
</comment>
<dbReference type="SMART" id="SM00342">
    <property type="entry name" value="HTH_ARAC"/>
    <property type="match status" value="1"/>
</dbReference>
<dbReference type="SUPFAM" id="SSF46689">
    <property type="entry name" value="Homeodomain-like"/>
    <property type="match status" value="2"/>
</dbReference>
<feature type="domain" description="HTH araC/xylS-type" evidence="3">
    <location>
        <begin position="230"/>
        <end position="328"/>
    </location>
</feature>
<dbReference type="PANTHER" id="PTHR43130">
    <property type="entry name" value="ARAC-FAMILY TRANSCRIPTIONAL REGULATOR"/>
    <property type="match status" value="1"/>
</dbReference>
<protein>
    <submittedName>
        <fullName evidence="4">Helix-turn-helix domain-containing protein</fullName>
    </submittedName>
</protein>
<proteinExistence type="predicted"/>
<organism evidence="4 5">
    <name type="scientific">Agarivorans aestuarii</name>
    <dbReference type="NCBI Taxonomy" id="1563703"/>
    <lineage>
        <taxon>Bacteria</taxon>
        <taxon>Pseudomonadati</taxon>
        <taxon>Pseudomonadota</taxon>
        <taxon>Gammaproteobacteria</taxon>
        <taxon>Alteromonadales</taxon>
        <taxon>Alteromonadaceae</taxon>
        <taxon>Agarivorans</taxon>
    </lineage>
</organism>
<dbReference type="InterPro" id="IPR002818">
    <property type="entry name" value="DJ-1/PfpI"/>
</dbReference>
<evidence type="ECO:0000259" key="3">
    <source>
        <dbReference type="PROSITE" id="PS01124"/>
    </source>
</evidence>
<dbReference type="Gene3D" id="1.10.10.60">
    <property type="entry name" value="Homeodomain-like"/>
    <property type="match status" value="1"/>
</dbReference>
<name>A0ABU7FYQ7_9ALTE</name>
<dbReference type="EMBL" id="JAYDYW010000001">
    <property type="protein sequence ID" value="MEE1672255.1"/>
    <property type="molecule type" value="Genomic_DNA"/>
</dbReference>
<evidence type="ECO:0000256" key="2">
    <source>
        <dbReference type="ARBA" id="ARBA00023163"/>
    </source>
</evidence>
<reference evidence="5" key="1">
    <citation type="submission" date="2023-07" db="EMBL/GenBank/DDBJ databases">
        <title>Draft genome sequence of Agarivorans aestuarii strain ZMCS4, a CAZymes producing bacteria isolated from the marine brown algae Clodostephus spongiosus.</title>
        <authorList>
            <person name="Lorente B."/>
            <person name="Cabral C."/>
            <person name="Frias J."/>
            <person name="Faria J."/>
            <person name="Toubarro D."/>
        </authorList>
    </citation>
    <scope>NUCLEOTIDE SEQUENCE [LARGE SCALE GENOMIC DNA]</scope>
    <source>
        <strain evidence="5">ZMCS4</strain>
    </source>
</reference>
<dbReference type="SUPFAM" id="SSF52317">
    <property type="entry name" value="Class I glutamine amidotransferase-like"/>
    <property type="match status" value="1"/>
</dbReference>